<dbReference type="InterPro" id="IPR017560">
    <property type="entry name" value="Cyt_c_biogenesis_CcmI"/>
</dbReference>
<evidence type="ECO:0000259" key="5">
    <source>
        <dbReference type="Pfam" id="PF23914"/>
    </source>
</evidence>
<accession>A0ABS6ZRC9</accession>
<dbReference type="SUPFAM" id="SSF48452">
    <property type="entry name" value="TPR-like"/>
    <property type="match status" value="1"/>
</dbReference>
<protein>
    <submittedName>
        <fullName evidence="6">C-type cytochrome biogenesis protein CcmI</fullName>
    </submittedName>
</protein>
<keyword evidence="3" id="KW-0201">Cytochrome c-type biogenesis</keyword>
<keyword evidence="4" id="KW-0802">TPR repeat</keyword>
<dbReference type="Gene3D" id="1.25.40.10">
    <property type="entry name" value="Tetratricopeptide repeat domain"/>
    <property type="match status" value="1"/>
</dbReference>
<dbReference type="InterPro" id="IPR051263">
    <property type="entry name" value="C-type_cytochrome_biogenesis"/>
</dbReference>
<reference evidence="6 7" key="1">
    <citation type="submission" date="2021-07" db="EMBL/GenBank/DDBJ databases">
        <authorList>
            <person name="So Y."/>
        </authorList>
    </citation>
    <scope>NUCLEOTIDE SEQUENCE [LARGE SCALE GENOMIC DNA]</scope>
    <source>
        <strain evidence="6 7">Y3S6</strain>
    </source>
</reference>
<dbReference type="PANTHER" id="PTHR47870:SF1">
    <property type="entry name" value="CYTOCHROME C-TYPE BIOGENESIS PROTEIN CCMH"/>
    <property type="match status" value="1"/>
</dbReference>
<dbReference type="NCBIfam" id="TIGR03142">
    <property type="entry name" value="cytochro_ccmI"/>
    <property type="match status" value="1"/>
</dbReference>
<gene>
    <name evidence="6" type="primary">ccmI</name>
    <name evidence="6" type="ORF">KPL81_15820</name>
</gene>
<sequence>MNGLFLLLAMGLCGVALGFVLTPLLRAPRDEEGQSRGASLLAVHRDRVRELAQDLASGMLTRKQHDSALADLERELLDSGIADHDACSATEGQGKRRASLVAACASVALLPFLATGLYLTVGHAEEVFATQAPAGATIAEAEPLSEGDRRREFEHLARQLQGRLAQEPTDLQSWVLLGRTLVFLDDLPAAERAFREAMVHGGERDPDLLSRYADLLAERKGSLAGEPAALIERALAIDPEHVQALWLAGTLALQQADETAARRYWQRLLGVLPAESAKAEVIRGNLDQLGQAGDGLHDGAQARRET</sequence>
<dbReference type="PANTHER" id="PTHR47870">
    <property type="entry name" value="CYTOCHROME C-TYPE BIOGENESIS PROTEIN CCMH"/>
    <property type="match status" value="1"/>
</dbReference>
<evidence type="ECO:0000256" key="1">
    <source>
        <dbReference type="ARBA" id="ARBA00004196"/>
    </source>
</evidence>
<keyword evidence="7" id="KW-1185">Reference proteome</keyword>
<evidence type="ECO:0000256" key="4">
    <source>
        <dbReference type="ARBA" id="ARBA00022803"/>
    </source>
</evidence>
<evidence type="ECO:0000313" key="7">
    <source>
        <dbReference type="Proteomes" id="UP000769617"/>
    </source>
</evidence>
<feature type="domain" description="Cytochrome c-type biogenesis protein H TPR" evidence="5">
    <location>
        <begin position="150"/>
        <end position="278"/>
    </location>
</feature>
<evidence type="ECO:0000256" key="2">
    <source>
        <dbReference type="ARBA" id="ARBA00022737"/>
    </source>
</evidence>
<proteinExistence type="predicted"/>
<dbReference type="InterPro" id="IPR011990">
    <property type="entry name" value="TPR-like_helical_dom_sf"/>
</dbReference>
<comment type="subcellular location">
    <subcellularLocation>
        <location evidence="1">Cell envelope</location>
    </subcellularLocation>
</comment>
<organism evidence="6 7">
    <name type="scientific">Billgrantia antri</name>
    <dbReference type="NCBI Taxonomy" id="2846777"/>
    <lineage>
        <taxon>Bacteria</taxon>
        <taxon>Pseudomonadati</taxon>
        <taxon>Pseudomonadota</taxon>
        <taxon>Gammaproteobacteria</taxon>
        <taxon>Oceanospirillales</taxon>
        <taxon>Halomonadaceae</taxon>
        <taxon>Billgrantia</taxon>
    </lineage>
</organism>
<dbReference type="Pfam" id="PF23914">
    <property type="entry name" value="TPR_CcmH_CycH"/>
    <property type="match status" value="1"/>
</dbReference>
<evidence type="ECO:0000256" key="3">
    <source>
        <dbReference type="ARBA" id="ARBA00022748"/>
    </source>
</evidence>
<comment type="caution">
    <text evidence="6">The sequence shown here is derived from an EMBL/GenBank/DDBJ whole genome shotgun (WGS) entry which is preliminary data.</text>
</comment>
<keyword evidence="2" id="KW-0677">Repeat</keyword>
<name>A0ABS6ZRC9_9GAMM</name>
<dbReference type="RefSeq" id="WP_219793007.1">
    <property type="nucleotide sequence ID" value="NZ_JAHYCA010000006.1"/>
</dbReference>
<dbReference type="Proteomes" id="UP000769617">
    <property type="component" value="Unassembled WGS sequence"/>
</dbReference>
<dbReference type="InterPro" id="IPR056413">
    <property type="entry name" value="TPR_CcmH_CycH"/>
</dbReference>
<evidence type="ECO:0000313" key="6">
    <source>
        <dbReference type="EMBL" id="MBW6392621.1"/>
    </source>
</evidence>
<dbReference type="EMBL" id="JAHYCA010000006">
    <property type="protein sequence ID" value="MBW6392621.1"/>
    <property type="molecule type" value="Genomic_DNA"/>
</dbReference>